<name>A0A4C1V7B8_EUMVA</name>
<organism evidence="1 2">
    <name type="scientific">Eumeta variegata</name>
    <name type="common">Bagworm moth</name>
    <name type="synonym">Eumeta japonica</name>
    <dbReference type="NCBI Taxonomy" id="151549"/>
    <lineage>
        <taxon>Eukaryota</taxon>
        <taxon>Metazoa</taxon>
        <taxon>Ecdysozoa</taxon>
        <taxon>Arthropoda</taxon>
        <taxon>Hexapoda</taxon>
        <taxon>Insecta</taxon>
        <taxon>Pterygota</taxon>
        <taxon>Neoptera</taxon>
        <taxon>Endopterygota</taxon>
        <taxon>Lepidoptera</taxon>
        <taxon>Glossata</taxon>
        <taxon>Ditrysia</taxon>
        <taxon>Tineoidea</taxon>
        <taxon>Psychidae</taxon>
        <taxon>Oiketicinae</taxon>
        <taxon>Eumeta</taxon>
    </lineage>
</organism>
<reference evidence="1 2" key="1">
    <citation type="journal article" date="2019" name="Commun. Biol.">
        <title>The bagworm genome reveals a unique fibroin gene that provides high tensile strength.</title>
        <authorList>
            <person name="Kono N."/>
            <person name="Nakamura H."/>
            <person name="Ohtoshi R."/>
            <person name="Tomita M."/>
            <person name="Numata K."/>
            <person name="Arakawa K."/>
        </authorList>
    </citation>
    <scope>NUCLEOTIDE SEQUENCE [LARGE SCALE GENOMIC DNA]</scope>
</reference>
<comment type="caution">
    <text evidence="1">The sequence shown here is derived from an EMBL/GenBank/DDBJ whole genome shotgun (WGS) entry which is preliminary data.</text>
</comment>
<keyword evidence="2" id="KW-1185">Reference proteome</keyword>
<sequence>MDTTEYLYYGQSKLTCWGCWPMGAGSSPGSRGPDLFIMAMAPWGYASITPTAWVMPAASDSKYNTAYESVGRAGGVMHISISVVNQITTSIRTRGTRRDSPFTMHAQTRKRIFVVLLERNGLTAVRFKVQFQTTDKIGDGSAFVSDCHRKWRLNTDNYTARREMHAPSVRSPHIVIFKTTRVNMITVGMGSGTLVV</sequence>
<dbReference type="Proteomes" id="UP000299102">
    <property type="component" value="Unassembled WGS sequence"/>
</dbReference>
<dbReference type="EMBL" id="BGZK01000287">
    <property type="protein sequence ID" value="GBP34346.1"/>
    <property type="molecule type" value="Genomic_DNA"/>
</dbReference>
<gene>
    <name evidence="1" type="ORF">EVAR_7398_1</name>
</gene>
<evidence type="ECO:0000313" key="1">
    <source>
        <dbReference type="EMBL" id="GBP34346.1"/>
    </source>
</evidence>
<protein>
    <submittedName>
        <fullName evidence="1">Uncharacterized protein</fullName>
    </submittedName>
</protein>
<proteinExistence type="predicted"/>
<accession>A0A4C1V7B8</accession>
<dbReference type="AlphaFoldDB" id="A0A4C1V7B8"/>
<evidence type="ECO:0000313" key="2">
    <source>
        <dbReference type="Proteomes" id="UP000299102"/>
    </source>
</evidence>